<dbReference type="PANTHER" id="PTHR15885:SF1">
    <property type="entry name" value="COILED-COIL DOMAIN-CONTAINING PROTEIN 174"/>
    <property type="match status" value="1"/>
</dbReference>
<sequence>MTPSTSLYGFPKPQKVPKEISSSNTLAFTSTLTPLISTAQKTSSGRPRPSKNRPNIFKTQKKTSNERNVQDVQNGSRYISNENKNVKRQKIEAVDEAILHRSKRKLEAKAKIYAQMKRGEIPENVETLVDFDQKWAEHQDAGSDSDLGAMSDDGQESLIEYEDEFGRARKGTRAEIEKIERQRKVALLSTEELGRMSARPAVPSKINYGDTVQSMAFSLDEPVAAKMEELAAKRDRSLTPPEMRHYEADKEVRTKGVGFYQFSKDEAVREEEMKALEKERLETQKRRKEREDKKKQRLIEIEERRKAIQEKRAIKQADSFLNNLDNELNALEPSK</sequence>
<reference evidence="3 4" key="1">
    <citation type="submission" date="2017-10" db="EMBL/GenBank/DDBJ databases">
        <title>Development of genomic resources for the powdery mildew, Erysiphe pulchra.</title>
        <authorList>
            <person name="Wadl P.A."/>
            <person name="Mack B.M."/>
            <person name="Moore G."/>
            <person name="Beltz S.B."/>
        </authorList>
    </citation>
    <scope>NUCLEOTIDE SEQUENCE [LARGE SCALE GENOMIC DNA]</scope>
    <source>
        <strain evidence="3">Cflorida</strain>
    </source>
</reference>
<feature type="compositionally biased region" description="Polar residues" evidence="2">
    <location>
        <begin position="70"/>
        <end position="83"/>
    </location>
</feature>
<evidence type="ECO:0000313" key="4">
    <source>
        <dbReference type="Proteomes" id="UP000237438"/>
    </source>
</evidence>
<evidence type="ECO:0000256" key="2">
    <source>
        <dbReference type="SAM" id="MobiDB-lite"/>
    </source>
</evidence>
<dbReference type="OrthoDB" id="333551at2759"/>
<name>A0A2S4Q0T0_9PEZI</name>
<dbReference type="Proteomes" id="UP000237438">
    <property type="component" value="Unassembled WGS sequence"/>
</dbReference>
<dbReference type="AlphaFoldDB" id="A0A2S4Q0T0"/>
<keyword evidence="4" id="KW-1185">Reference proteome</keyword>
<dbReference type="InterPro" id="IPR025066">
    <property type="entry name" value="CCDC174-like"/>
</dbReference>
<dbReference type="GO" id="GO:0005634">
    <property type="term" value="C:nucleus"/>
    <property type="evidence" value="ECO:0007669"/>
    <property type="project" value="TreeGrafter"/>
</dbReference>
<evidence type="ECO:0000313" key="3">
    <source>
        <dbReference type="EMBL" id="POS87888.1"/>
    </source>
</evidence>
<comment type="caution">
    <text evidence="3">The sequence shown here is derived from an EMBL/GenBank/DDBJ whole genome shotgun (WGS) entry which is preliminary data.</text>
</comment>
<dbReference type="EMBL" id="PEDP01000057">
    <property type="protein sequence ID" value="POS87888.1"/>
    <property type="molecule type" value="Genomic_DNA"/>
</dbReference>
<dbReference type="PANTHER" id="PTHR15885">
    <property type="entry name" value="COILED-COIL DOMAIN-CONTAINING PROTEIN 174"/>
    <property type="match status" value="1"/>
</dbReference>
<protein>
    <submittedName>
        <fullName evidence="3">Uncharacterized protein</fullName>
    </submittedName>
</protein>
<evidence type="ECO:0000256" key="1">
    <source>
        <dbReference type="ARBA" id="ARBA00023054"/>
    </source>
</evidence>
<organism evidence="3 4">
    <name type="scientific">Erysiphe pulchra</name>
    <dbReference type="NCBI Taxonomy" id="225359"/>
    <lineage>
        <taxon>Eukaryota</taxon>
        <taxon>Fungi</taxon>
        <taxon>Dikarya</taxon>
        <taxon>Ascomycota</taxon>
        <taxon>Pezizomycotina</taxon>
        <taxon>Leotiomycetes</taxon>
        <taxon>Erysiphales</taxon>
        <taxon>Erysiphaceae</taxon>
        <taxon>Erysiphe</taxon>
    </lineage>
</organism>
<feature type="region of interest" description="Disordered" evidence="2">
    <location>
        <begin position="37"/>
        <end position="83"/>
    </location>
</feature>
<dbReference type="STRING" id="225359.A0A2S4Q0T0"/>
<keyword evidence="1" id="KW-0175">Coiled coil</keyword>
<proteinExistence type="predicted"/>
<accession>A0A2S4Q0T0</accession>
<dbReference type="Pfam" id="PF13300">
    <property type="entry name" value="DUF4078"/>
    <property type="match status" value="1"/>
</dbReference>
<feature type="region of interest" description="Disordered" evidence="2">
    <location>
        <begin position="278"/>
        <end position="298"/>
    </location>
</feature>
<feature type="region of interest" description="Disordered" evidence="2">
    <location>
        <begin position="1"/>
        <end position="22"/>
    </location>
</feature>
<gene>
    <name evidence="3" type="ORF">EPUL_000404</name>
</gene>